<dbReference type="FunFam" id="3.40.50.300:FF:000006">
    <property type="entry name" value="DNA-binding transcriptional regulator NtrC"/>
    <property type="match status" value="1"/>
</dbReference>
<dbReference type="InterPro" id="IPR003593">
    <property type="entry name" value="AAA+_ATPase"/>
</dbReference>
<dbReference type="SMART" id="SM00382">
    <property type="entry name" value="AAA"/>
    <property type="match status" value="1"/>
</dbReference>
<dbReference type="CDD" id="cd00009">
    <property type="entry name" value="AAA"/>
    <property type="match status" value="1"/>
</dbReference>
<dbReference type="PROSITE" id="PS00688">
    <property type="entry name" value="SIGMA54_INTERACT_3"/>
    <property type="match status" value="1"/>
</dbReference>
<dbReference type="Proteomes" id="UP000061569">
    <property type="component" value="Chromosome"/>
</dbReference>
<dbReference type="STRING" id="69.GLE_4206"/>
<evidence type="ECO:0000313" key="2">
    <source>
        <dbReference type="Proteomes" id="UP000061569"/>
    </source>
</evidence>
<dbReference type="PROSITE" id="PS00676">
    <property type="entry name" value="SIGMA54_INTERACT_2"/>
    <property type="match status" value="1"/>
</dbReference>
<dbReference type="Gene3D" id="1.10.10.60">
    <property type="entry name" value="Homeodomain-like"/>
    <property type="match status" value="1"/>
</dbReference>
<dbReference type="AlphaFoldDB" id="A0A0S2DLI1"/>
<sequence>MDDAAVSHSPRKPARAAPPRRVLIVEDDADVAQALRLLLVSDDYQADIAASPDEAAARIESAQYAAAIVDMNYRRDTTSGGEGLQLIARLRAAAPQLPVLAMTAWASVGLAVEAMRVGAADFIEKPWSNVRLLQVLATQIALHRSHLNEQRLSAAQTLLLAHDGEFVAESPSMRAAVESLRRIAGTDANVLLLGENGTGKTLIAQKLHEWSPRAARAFVKVNVGALAPGVFESELFGHVRGAYTDAKSERAGRFELADGGSLFLDEIGTVPAAQQAALLRVVEDGEFERVGSSRTQRADVRLIAATNLDLAQEVRESRFRQDLLYRLNTFEITLPPLRERDTDIVPLARLYLAQAAARYRREPPVLSAAAERALLRYPWPGNVRELAHTMERAALLARGAQLDAAELQLRGGGADGDEPDWSRITLEQAEARLIRQALERHGGNLQRAADQLGITRQSLYRRLEKHGLSAPEER</sequence>
<dbReference type="PANTHER" id="PTHR32071">
    <property type="entry name" value="TRANSCRIPTIONAL REGULATORY PROTEIN"/>
    <property type="match status" value="1"/>
</dbReference>
<dbReference type="SUPFAM" id="SSF52540">
    <property type="entry name" value="P-loop containing nucleoside triphosphate hydrolases"/>
    <property type="match status" value="1"/>
</dbReference>
<dbReference type="PATRIC" id="fig|69.6.peg.4148"/>
<dbReference type="InterPro" id="IPR025943">
    <property type="entry name" value="Sigma_54_int_dom_ATP-bd_2"/>
</dbReference>
<dbReference type="Gene3D" id="3.40.50.2300">
    <property type="match status" value="1"/>
</dbReference>
<gene>
    <name evidence="1" type="primary">algB</name>
    <name evidence="1" type="ORF">GLE_4206</name>
</gene>
<dbReference type="Pfam" id="PF00158">
    <property type="entry name" value="Sigma54_activat"/>
    <property type="match status" value="1"/>
</dbReference>
<dbReference type="OrthoDB" id="9804019at2"/>
<dbReference type="InterPro" id="IPR001789">
    <property type="entry name" value="Sig_transdc_resp-reg_receiver"/>
</dbReference>
<dbReference type="PANTHER" id="PTHR32071:SF86">
    <property type="entry name" value="TWO COMPONENT SIGNAL TRANSDUCTION SYSTEM SIGMA54-DEPENDENT RESPONSE REGULATOR FIS FAMILY"/>
    <property type="match status" value="1"/>
</dbReference>
<dbReference type="KEGG" id="lez:GLE_4206"/>
<dbReference type="InterPro" id="IPR058031">
    <property type="entry name" value="AAA_lid_NorR"/>
</dbReference>
<dbReference type="Gene3D" id="3.40.50.300">
    <property type="entry name" value="P-loop containing nucleotide triphosphate hydrolases"/>
    <property type="match status" value="1"/>
</dbReference>
<dbReference type="InterPro" id="IPR009057">
    <property type="entry name" value="Homeodomain-like_sf"/>
</dbReference>
<dbReference type="InterPro" id="IPR002078">
    <property type="entry name" value="Sigma_54_int"/>
</dbReference>
<accession>A0A0S2DLI1</accession>
<dbReference type="Gene3D" id="1.10.8.60">
    <property type="match status" value="1"/>
</dbReference>
<dbReference type="PRINTS" id="PR01590">
    <property type="entry name" value="HTHFIS"/>
</dbReference>
<dbReference type="GO" id="GO:0006355">
    <property type="term" value="P:regulation of DNA-templated transcription"/>
    <property type="evidence" value="ECO:0007669"/>
    <property type="project" value="InterPro"/>
</dbReference>
<dbReference type="GO" id="GO:0000160">
    <property type="term" value="P:phosphorelay signal transduction system"/>
    <property type="evidence" value="ECO:0007669"/>
    <property type="project" value="InterPro"/>
</dbReference>
<dbReference type="InterPro" id="IPR002197">
    <property type="entry name" value="HTH_Fis"/>
</dbReference>
<dbReference type="InterPro" id="IPR027417">
    <property type="entry name" value="P-loop_NTPase"/>
</dbReference>
<dbReference type="SUPFAM" id="SSF52172">
    <property type="entry name" value="CheY-like"/>
    <property type="match status" value="1"/>
</dbReference>
<dbReference type="SMART" id="SM00448">
    <property type="entry name" value="REC"/>
    <property type="match status" value="1"/>
</dbReference>
<dbReference type="Pfam" id="PF02954">
    <property type="entry name" value="HTH_8"/>
    <property type="match status" value="1"/>
</dbReference>
<evidence type="ECO:0000313" key="1">
    <source>
        <dbReference type="EMBL" id="ALN59547.1"/>
    </source>
</evidence>
<name>A0A0S2DLI1_LYSEN</name>
<dbReference type="InterPro" id="IPR011006">
    <property type="entry name" value="CheY-like_superfamily"/>
</dbReference>
<reference evidence="1 2" key="1">
    <citation type="submission" date="2015-11" db="EMBL/GenBank/DDBJ databases">
        <title>Genome sequences of Lysobacter enzymogenes strain C3 and Lysobacter antibioticus ATCC 29479.</title>
        <authorList>
            <person name="Kobayashi D.Y."/>
        </authorList>
    </citation>
    <scope>NUCLEOTIDE SEQUENCE [LARGE SCALE GENOMIC DNA]</scope>
    <source>
        <strain evidence="1 2">C3</strain>
    </source>
</reference>
<dbReference type="SUPFAM" id="SSF46689">
    <property type="entry name" value="Homeodomain-like"/>
    <property type="match status" value="1"/>
</dbReference>
<protein>
    <submittedName>
        <fullName evidence="1">Alginate biosynthesis transcriptional regulatory protein AlgB</fullName>
    </submittedName>
</protein>
<dbReference type="PROSITE" id="PS50045">
    <property type="entry name" value="SIGMA54_INTERACT_4"/>
    <property type="match status" value="1"/>
</dbReference>
<organism evidence="1 2">
    <name type="scientific">Lysobacter enzymogenes</name>
    <dbReference type="NCBI Taxonomy" id="69"/>
    <lineage>
        <taxon>Bacteria</taxon>
        <taxon>Pseudomonadati</taxon>
        <taxon>Pseudomonadota</taxon>
        <taxon>Gammaproteobacteria</taxon>
        <taxon>Lysobacterales</taxon>
        <taxon>Lysobacteraceae</taxon>
        <taxon>Lysobacter</taxon>
    </lineage>
</organism>
<dbReference type="InterPro" id="IPR025944">
    <property type="entry name" value="Sigma_54_int_dom_CS"/>
</dbReference>
<dbReference type="GO" id="GO:0043565">
    <property type="term" value="F:sequence-specific DNA binding"/>
    <property type="evidence" value="ECO:0007669"/>
    <property type="project" value="InterPro"/>
</dbReference>
<proteinExistence type="predicted"/>
<dbReference type="Pfam" id="PF00072">
    <property type="entry name" value="Response_reg"/>
    <property type="match status" value="1"/>
</dbReference>
<dbReference type="Pfam" id="PF25601">
    <property type="entry name" value="AAA_lid_14"/>
    <property type="match status" value="1"/>
</dbReference>
<dbReference type="PROSITE" id="PS50110">
    <property type="entry name" value="RESPONSE_REGULATORY"/>
    <property type="match status" value="1"/>
</dbReference>
<dbReference type="GO" id="GO:0005524">
    <property type="term" value="F:ATP binding"/>
    <property type="evidence" value="ECO:0007669"/>
    <property type="project" value="InterPro"/>
</dbReference>
<dbReference type="EMBL" id="CP013140">
    <property type="protein sequence ID" value="ALN59547.1"/>
    <property type="molecule type" value="Genomic_DNA"/>
</dbReference>